<accession>C5FL09</accession>
<comment type="subcellular location">
    <subcellularLocation>
        <location evidence="1">Mitochondrion</location>
    </subcellularLocation>
</comment>
<dbReference type="GO" id="GO:0005739">
    <property type="term" value="C:mitochondrion"/>
    <property type="evidence" value="ECO:0007669"/>
    <property type="project" value="UniProtKB-SubCell"/>
</dbReference>
<evidence type="ECO:0000313" key="8">
    <source>
        <dbReference type="EMBL" id="EEQ30381.1"/>
    </source>
</evidence>
<comment type="similarity">
    <text evidence="2">Belongs to the AIM9 family.</text>
</comment>
<dbReference type="InterPro" id="IPR002575">
    <property type="entry name" value="Aminoglycoside_PTrfase"/>
</dbReference>
<dbReference type="VEuPathDB" id="FungiDB:MCYG_03200"/>
<keyword evidence="4" id="KW-0809">Transit peptide</keyword>
<gene>
    <name evidence="8" type="ORF">MCYG_03200</name>
</gene>
<reference evidence="9" key="1">
    <citation type="journal article" date="2012" name="MBio">
        <title>Comparative genome analysis of Trichophyton rubrum and related dermatophytes reveals candidate genes involved in infection.</title>
        <authorList>
            <person name="Martinez D.A."/>
            <person name="Oliver B.G."/>
            <person name="Graeser Y."/>
            <person name="Goldberg J.M."/>
            <person name="Li W."/>
            <person name="Martinez-Rossi N.M."/>
            <person name="Monod M."/>
            <person name="Shelest E."/>
            <person name="Barton R.C."/>
            <person name="Birch E."/>
            <person name="Brakhage A.A."/>
            <person name="Chen Z."/>
            <person name="Gurr S.J."/>
            <person name="Heiman D."/>
            <person name="Heitman J."/>
            <person name="Kosti I."/>
            <person name="Rossi A."/>
            <person name="Saif S."/>
            <person name="Samalova M."/>
            <person name="Saunders C.W."/>
            <person name="Shea T."/>
            <person name="Summerbell R.C."/>
            <person name="Xu J."/>
            <person name="Young S."/>
            <person name="Zeng Q."/>
            <person name="Birren B.W."/>
            <person name="Cuomo C.A."/>
            <person name="White T.C."/>
        </authorList>
    </citation>
    <scope>NUCLEOTIDE SEQUENCE [LARGE SCALE GENOMIC DNA]</scope>
    <source>
        <strain evidence="9">ATCC MYA-4605 / CBS 113480</strain>
    </source>
</reference>
<sequence>MIISKLFPRASGRSLSSLIQRRVPITCRGKPISYEEVFQYNNGRFLVDEEYQYARRYIRFNINKLCDLVSSIVGNGASVTKVAKMEGGFHKALLMTLNNGTEVVAKIPCPHAGLPTLSTASEAAVLEFVRTHTKIPVPRVLAWSSDPKNPIGAEYIIMEKAKGVQLTRVWEGLPDTSRLEIIKSLVLVEKQLLSLQFPAYGNLYFRRSIPNLPQIPLDKDVDPSGRYCVGPAASTPWLYDQASGGHKGPKYNTGPWPSLQALGEALTNRSLYKGFSSDIPPSRYQPPYYGTPSSHKLVLESAMKILPLISNHPNLVTTSTPVLLHTDLHMGNIFVTEGETINITGIIDWHSITIAPKFLQARWPVFLEPLDGYNIGPVVPEPPSGLEDMDTEEKAIAMLTYKQNYLAKAYEMGTGAFNVSLYTALQVPPALKEIYIRCGETSVDGIFPLRSCLAELYKYWSNLRFTEPCPIHFTEDELSCYHEELAAYEEWNDLQEMVKRALDTDSEGWISPVFNYEEKKRQNKELYQLYASRALAGNKSMEEVKQMWPFAVNT</sequence>
<name>C5FL09_ARTOC</name>
<dbReference type="eggNOG" id="ENOG502SIUS">
    <property type="taxonomic scope" value="Eukaryota"/>
</dbReference>
<dbReference type="SUPFAM" id="SSF56112">
    <property type="entry name" value="Protein kinase-like (PK-like)"/>
    <property type="match status" value="1"/>
</dbReference>
<evidence type="ECO:0000256" key="2">
    <source>
        <dbReference type="ARBA" id="ARBA00005543"/>
    </source>
</evidence>
<evidence type="ECO:0000259" key="7">
    <source>
        <dbReference type="Pfam" id="PF01636"/>
    </source>
</evidence>
<dbReference type="Gene3D" id="3.30.200.20">
    <property type="entry name" value="Phosphorylase Kinase, domain 1"/>
    <property type="match status" value="1"/>
</dbReference>
<dbReference type="RefSeq" id="XP_002847694.1">
    <property type="nucleotide sequence ID" value="XM_002847648.1"/>
</dbReference>
<dbReference type="GeneID" id="9230376"/>
<dbReference type="AlphaFoldDB" id="C5FL09"/>
<evidence type="ECO:0000256" key="4">
    <source>
        <dbReference type="ARBA" id="ARBA00022946"/>
    </source>
</evidence>
<feature type="domain" description="Aminoglycoside phosphotransferase" evidence="7">
    <location>
        <begin position="314"/>
        <end position="354"/>
    </location>
</feature>
<evidence type="ECO:0000256" key="1">
    <source>
        <dbReference type="ARBA" id="ARBA00004173"/>
    </source>
</evidence>
<dbReference type="PANTHER" id="PTHR36091:SF1">
    <property type="entry name" value="ALTERED INHERITANCE OF MITOCHONDRIA PROTEIN 9, MITOCHONDRIAL"/>
    <property type="match status" value="1"/>
</dbReference>
<dbReference type="EMBL" id="DS995703">
    <property type="protein sequence ID" value="EEQ30381.1"/>
    <property type="molecule type" value="Genomic_DNA"/>
</dbReference>
<evidence type="ECO:0000256" key="5">
    <source>
        <dbReference type="ARBA" id="ARBA00023128"/>
    </source>
</evidence>
<dbReference type="OrthoDB" id="2831558at2759"/>
<proteinExistence type="inferred from homology"/>
<dbReference type="Proteomes" id="UP000002035">
    <property type="component" value="Unassembled WGS sequence"/>
</dbReference>
<evidence type="ECO:0000313" key="9">
    <source>
        <dbReference type="Proteomes" id="UP000002035"/>
    </source>
</evidence>
<dbReference type="InterPro" id="IPR051035">
    <property type="entry name" value="Mito_inheritance_9"/>
</dbReference>
<evidence type="ECO:0000256" key="3">
    <source>
        <dbReference type="ARBA" id="ARBA00016197"/>
    </source>
</evidence>
<dbReference type="PANTHER" id="PTHR36091">
    <property type="entry name" value="ALTERED INHERITANCE OF MITOCHONDRIA PROTEIN 9, MITOCHONDRIAL"/>
    <property type="match status" value="1"/>
</dbReference>
<dbReference type="Gene3D" id="3.90.1200.10">
    <property type="match status" value="1"/>
</dbReference>
<keyword evidence="5" id="KW-0496">Mitochondrion</keyword>
<protein>
    <recommendedName>
        <fullName evidence="3">Altered inheritance of mitochondria protein 9, mitochondrial</fullName>
    </recommendedName>
    <alternativeName>
        <fullName evidence="6">Found in mitochondrial proteome protein 29</fullName>
    </alternativeName>
</protein>
<dbReference type="InterPro" id="IPR011009">
    <property type="entry name" value="Kinase-like_dom_sf"/>
</dbReference>
<keyword evidence="9" id="KW-1185">Reference proteome</keyword>
<evidence type="ECO:0000256" key="6">
    <source>
        <dbReference type="ARBA" id="ARBA00031849"/>
    </source>
</evidence>
<organism evidence="8 9">
    <name type="scientific">Arthroderma otae (strain ATCC MYA-4605 / CBS 113480)</name>
    <name type="common">Microsporum canis</name>
    <dbReference type="NCBI Taxonomy" id="554155"/>
    <lineage>
        <taxon>Eukaryota</taxon>
        <taxon>Fungi</taxon>
        <taxon>Dikarya</taxon>
        <taxon>Ascomycota</taxon>
        <taxon>Pezizomycotina</taxon>
        <taxon>Eurotiomycetes</taxon>
        <taxon>Eurotiomycetidae</taxon>
        <taxon>Onygenales</taxon>
        <taxon>Arthrodermataceae</taxon>
        <taxon>Microsporum</taxon>
    </lineage>
</organism>
<dbReference type="HOGENOM" id="CLU_019189_13_1_1"/>
<dbReference type="Pfam" id="PF01636">
    <property type="entry name" value="APH"/>
    <property type="match status" value="1"/>
</dbReference>
<dbReference type="OMA" id="GPMYHGS"/>